<evidence type="ECO:0000256" key="5">
    <source>
        <dbReference type="ARBA" id="ARBA00023242"/>
    </source>
</evidence>
<name>A0AAD8HHK1_9APIA</name>
<evidence type="ECO:0000259" key="7">
    <source>
        <dbReference type="PROSITE" id="PS50888"/>
    </source>
</evidence>
<evidence type="ECO:0000313" key="8">
    <source>
        <dbReference type="EMBL" id="KAK1366509.1"/>
    </source>
</evidence>
<dbReference type="GO" id="GO:0046983">
    <property type="term" value="F:protein dimerization activity"/>
    <property type="evidence" value="ECO:0007669"/>
    <property type="project" value="InterPro"/>
</dbReference>
<protein>
    <submittedName>
        <fullName evidence="8">Transcription factor SPEECHLESS</fullName>
    </submittedName>
</protein>
<keyword evidence="3" id="KW-0238">DNA-binding</keyword>
<dbReference type="PROSITE" id="PS50888">
    <property type="entry name" value="BHLH"/>
    <property type="match status" value="1"/>
</dbReference>
<organism evidence="8 9">
    <name type="scientific">Heracleum sosnowskyi</name>
    <dbReference type="NCBI Taxonomy" id="360622"/>
    <lineage>
        <taxon>Eukaryota</taxon>
        <taxon>Viridiplantae</taxon>
        <taxon>Streptophyta</taxon>
        <taxon>Embryophyta</taxon>
        <taxon>Tracheophyta</taxon>
        <taxon>Spermatophyta</taxon>
        <taxon>Magnoliopsida</taxon>
        <taxon>eudicotyledons</taxon>
        <taxon>Gunneridae</taxon>
        <taxon>Pentapetalae</taxon>
        <taxon>asterids</taxon>
        <taxon>campanulids</taxon>
        <taxon>Apiales</taxon>
        <taxon>Apiaceae</taxon>
        <taxon>Apioideae</taxon>
        <taxon>apioid superclade</taxon>
        <taxon>Tordylieae</taxon>
        <taxon>Tordyliinae</taxon>
        <taxon>Heracleum</taxon>
    </lineage>
</organism>
<evidence type="ECO:0000256" key="6">
    <source>
        <dbReference type="SAM" id="MobiDB-lite"/>
    </source>
</evidence>
<feature type="domain" description="BHLH" evidence="7">
    <location>
        <begin position="131"/>
        <end position="182"/>
    </location>
</feature>
<keyword evidence="4" id="KW-0804">Transcription</keyword>
<comment type="subcellular location">
    <subcellularLocation>
        <location evidence="1">Nucleus</location>
    </subcellularLocation>
</comment>
<dbReference type="SUPFAM" id="SSF47459">
    <property type="entry name" value="HLH, helix-loop-helix DNA-binding domain"/>
    <property type="match status" value="1"/>
</dbReference>
<dbReference type="PANTHER" id="PTHR46684:SF4">
    <property type="entry name" value="TRANSCRIPTION FACTOR SPEECHLESS"/>
    <property type="match status" value="1"/>
</dbReference>
<keyword evidence="9" id="KW-1185">Reference proteome</keyword>
<dbReference type="AlphaFoldDB" id="A0AAD8HHK1"/>
<dbReference type="Gene3D" id="4.10.280.10">
    <property type="entry name" value="Helix-loop-helix DNA-binding domain"/>
    <property type="match status" value="1"/>
</dbReference>
<dbReference type="GO" id="GO:0003700">
    <property type="term" value="F:DNA-binding transcription factor activity"/>
    <property type="evidence" value="ECO:0007669"/>
    <property type="project" value="InterPro"/>
</dbReference>
<dbReference type="FunFam" id="4.10.280.10:FF:000061">
    <property type="entry name" value="Transcription factor SPEECHLESS"/>
    <property type="match status" value="1"/>
</dbReference>
<comment type="caution">
    <text evidence="8">The sequence shown here is derived from an EMBL/GenBank/DDBJ whole genome shotgun (WGS) entry which is preliminary data.</text>
</comment>
<dbReference type="Pfam" id="PF00010">
    <property type="entry name" value="HLH"/>
    <property type="match status" value="1"/>
</dbReference>
<dbReference type="InterPro" id="IPR036638">
    <property type="entry name" value="HLH_DNA-bd_sf"/>
</dbReference>
<sequence length="367" mass="40010">MSVHENNMHTLLPEFFQDSADNQFLESNFSVASPDDIFSILEALDGVSTSNFNSLPLLAHESSTVCPQGGDSQQPETINGTNLVSQNSTFSFDAIPSEDQFETEIEAVSSNKSKKQKVAATGDEDPNIDGQQKVSHITVERNRRKQMNDNLSLLRSLMPCFYVKRGDQASIVGGVVDYITELQQVLQSLEAKKQRKVYSEVLSPRLVSSPRNLPISPRKQPPSPRLIPSLPISPRTPTSPYKHHANLLQSAAYNLSPSIMSPVSSPSINHHNAVAAANELVANSNSAVADVEVKFSGPNVLLKTLSARIPGQTLKIITALEDLSLEILNVSLSSTDETMINSFTIKIGIECTLSAEDLALHVQQTFC</sequence>
<reference evidence="8" key="1">
    <citation type="submission" date="2023-02" db="EMBL/GenBank/DDBJ databases">
        <title>Genome of toxic invasive species Heracleum sosnowskyi carries increased number of genes despite the absence of recent whole-genome duplications.</title>
        <authorList>
            <person name="Schelkunov M."/>
            <person name="Shtratnikova V."/>
            <person name="Makarenko M."/>
            <person name="Klepikova A."/>
            <person name="Omelchenko D."/>
            <person name="Novikova G."/>
            <person name="Obukhova E."/>
            <person name="Bogdanov V."/>
            <person name="Penin A."/>
            <person name="Logacheva M."/>
        </authorList>
    </citation>
    <scope>NUCLEOTIDE SEQUENCE</scope>
    <source>
        <strain evidence="8">Hsosn_3</strain>
        <tissue evidence="8">Leaf</tissue>
    </source>
</reference>
<dbReference type="GO" id="GO:0003677">
    <property type="term" value="F:DNA binding"/>
    <property type="evidence" value="ECO:0007669"/>
    <property type="project" value="UniProtKB-KW"/>
</dbReference>
<proteinExistence type="predicted"/>
<feature type="region of interest" description="Disordered" evidence="6">
    <location>
        <begin position="64"/>
        <end position="83"/>
    </location>
</feature>
<gene>
    <name evidence="8" type="ORF">POM88_042070</name>
</gene>
<evidence type="ECO:0000256" key="3">
    <source>
        <dbReference type="ARBA" id="ARBA00023125"/>
    </source>
</evidence>
<dbReference type="GO" id="GO:0045893">
    <property type="term" value="P:positive regulation of DNA-templated transcription"/>
    <property type="evidence" value="ECO:0007669"/>
    <property type="project" value="TreeGrafter"/>
</dbReference>
<feature type="region of interest" description="Disordered" evidence="6">
    <location>
        <begin position="209"/>
        <end position="235"/>
    </location>
</feature>
<keyword evidence="5" id="KW-0539">Nucleus</keyword>
<dbReference type="InterPro" id="IPR044283">
    <property type="entry name" value="FAMA/SPEECHLESS/MUTE-like"/>
</dbReference>
<reference evidence="8" key="2">
    <citation type="submission" date="2023-05" db="EMBL/GenBank/DDBJ databases">
        <authorList>
            <person name="Schelkunov M.I."/>
        </authorList>
    </citation>
    <scope>NUCLEOTIDE SEQUENCE</scope>
    <source>
        <strain evidence="8">Hsosn_3</strain>
        <tissue evidence="8">Leaf</tissue>
    </source>
</reference>
<evidence type="ECO:0000313" key="9">
    <source>
        <dbReference type="Proteomes" id="UP001237642"/>
    </source>
</evidence>
<evidence type="ECO:0000256" key="2">
    <source>
        <dbReference type="ARBA" id="ARBA00023015"/>
    </source>
</evidence>
<evidence type="ECO:0000256" key="1">
    <source>
        <dbReference type="ARBA" id="ARBA00004123"/>
    </source>
</evidence>
<dbReference type="Proteomes" id="UP001237642">
    <property type="component" value="Unassembled WGS sequence"/>
</dbReference>
<dbReference type="PANTHER" id="PTHR46684">
    <property type="entry name" value="TRANSCRIPTION FACTOR FAMA"/>
    <property type="match status" value="1"/>
</dbReference>
<dbReference type="SMART" id="SM00353">
    <property type="entry name" value="HLH"/>
    <property type="match status" value="1"/>
</dbReference>
<dbReference type="EMBL" id="JAUIZM010000009">
    <property type="protein sequence ID" value="KAK1366509.1"/>
    <property type="molecule type" value="Genomic_DNA"/>
</dbReference>
<keyword evidence="2" id="KW-0805">Transcription regulation</keyword>
<feature type="compositionally biased region" description="Low complexity" evidence="6">
    <location>
        <begin position="226"/>
        <end position="235"/>
    </location>
</feature>
<dbReference type="InterPro" id="IPR011598">
    <property type="entry name" value="bHLH_dom"/>
</dbReference>
<dbReference type="GO" id="GO:0005634">
    <property type="term" value="C:nucleus"/>
    <property type="evidence" value="ECO:0007669"/>
    <property type="project" value="UniProtKB-SubCell"/>
</dbReference>
<accession>A0AAD8HHK1</accession>
<dbReference type="GO" id="GO:0010052">
    <property type="term" value="P:guard cell differentiation"/>
    <property type="evidence" value="ECO:0007669"/>
    <property type="project" value="InterPro"/>
</dbReference>
<evidence type="ECO:0000256" key="4">
    <source>
        <dbReference type="ARBA" id="ARBA00023163"/>
    </source>
</evidence>